<comment type="cofactor">
    <cofactor evidence="1">
        <name>FAD</name>
        <dbReference type="ChEBI" id="CHEBI:57692"/>
    </cofactor>
</comment>
<dbReference type="EMBL" id="JBIAFP010000018">
    <property type="protein sequence ID" value="MFE9228422.1"/>
    <property type="molecule type" value="Genomic_DNA"/>
</dbReference>
<keyword evidence="2" id="KW-0285">Flavoprotein</keyword>
<dbReference type="Proteomes" id="UP001601288">
    <property type="component" value="Unassembled WGS sequence"/>
</dbReference>
<proteinExistence type="predicted"/>
<evidence type="ECO:0000313" key="6">
    <source>
        <dbReference type="Proteomes" id="UP001601288"/>
    </source>
</evidence>
<keyword evidence="3" id="KW-0274">FAD</keyword>
<dbReference type="PRINTS" id="PR00420">
    <property type="entry name" value="RNGMNOXGNASE"/>
</dbReference>
<dbReference type="Gene3D" id="3.40.30.120">
    <property type="match status" value="1"/>
</dbReference>
<protein>
    <submittedName>
        <fullName evidence="5">FAD-dependent monooxygenase</fullName>
    </submittedName>
</protein>
<dbReference type="Gene3D" id="3.30.70.2450">
    <property type="match status" value="1"/>
</dbReference>
<reference evidence="5 6" key="1">
    <citation type="submission" date="2024-10" db="EMBL/GenBank/DDBJ databases">
        <title>The Natural Products Discovery Center: Release of the First 8490 Sequenced Strains for Exploring Actinobacteria Biosynthetic Diversity.</title>
        <authorList>
            <person name="Kalkreuter E."/>
            <person name="Kautsar S.A."/>
            <person name="Yang D."/>
            <person name="Bader C.D."/>
            <person name="Teijaro C.N."/>
            <person name="Fluegel L."/>
            <person name="Davis C.M."/>
            <person name="Simpson J.R."/>
            <person name="Lauterbach L."/>
            <person name="Steele A.D."/>
            <person name="Gui C."/>
            <person name="Meng S."/>
            <person name="Li G."/>
            <person name="Viehrig K."/>
            <person name="Ye F."/>
            <person name="Su P."/>
            <person name="Kiefer A.F."/>
            <person name="Nichols A."/>
            <person name="Cepeda A.J."/>
            <person name="Yan W."/>
            <person name="Fan B."/>
            <person name="Jiang Y."/>
            <person name="Adhikari A."/>
            <person name="Zheng C.-J."/>
            <person name="Schuster L."/>
            <person name="Cowan T.M."/>
            <person name="Smanski M.J."/>
            <person name="Chevrette M.G."/>
            <person name="De Carvalho L.P.S."/>
            <person name="Shen B."/>
        </authorList>
    </citation>
    <scope>NUCLEOTIDE SEQUENCE [LARGE SCALE GENOMIC DNA]</scope>
    <source>
        <strain evidence="5 6">NPDC007066</strain>
    </source>
</reference>
<name>A0ABW6LJ14_9ACTN</name>
<dbReference type="InterPro" id="IPR036188">
    <property type="entry name" value="FAD/NAD-bd_sf"/>
</dbReference>
<evidence type="ECO:0000256" key="1">
    <source>
        <dbReference type="ARBA" id="ARBA00001974"/>
    </source>
</evidence>
<dbReference type="SUPFAM" id="SSF51905">
    <property type="entry name" value="FAD/NAD(P)-binding domain"/>
    <property type="match status" value="1"/>
</dbReference>
<dbReference type="InterPro" id="IPR002938">
    <property type="entry name" value="FAD-bd"/>
</dbReference>
<feature type="domain" description="FAD-binding" evidence="4">
    <location>
        <begin position="2"/>
        <end position="335"/>
    </location>
</feature>
<dbReference type="Pfam" id="PF01494">
    <property type="entry name" value="FAD_binding_3"/>
    <property type="match status" value="1"/>
</dbReference>
<dbReference type="InterPro" id="IPR050641">
    <property type="entry name" value="RIFMO-like"/>
</dbReference>
<dbReference type="RefSeq" id="WP_358283208.1">
    <property type="nucleotide sequence ID" value="NZ_JBEYGJ010000015.1"/>
</dbReference>
<gene>
    <name evidence="5" type="ORF">ACFYM3_28105</name>
</gene>
<dbReference type="PANTHER" id="PTHR43004">
    <property type="entry name" value="TRK SYSTEM POTASSIUM UPTAKE PROTEIN"/>
    <property type="match status" value="1"/>
</dbReference>
<evidence type="ECO:0000256" key="2">
    <source>
        <dbReference type="ARBA" id="ARBA00022630"/>
    </source>
</evidence>
<organism evidence="5 6">
    <name type="scientific">Streptomyces massasporeus</name>
    <dbReference type="NCBI Taxonomy" id="67324"/>
    <lineage>
        <taxon>Bacteria</taxon>
        <taxon>Bacillati</taxon>
        <taxon>Actinomycetota</taxon>
        <taxon>Actinomycetes</taxon>
        <taxon>Kitasatosporales</taxon>
        <taxon>Streptomycetaceae</taxon>
        <taxon>Streptomyces</taxon>
    </lineage>
</organism>
<keyword evidence="6" id="KW-1185">Reference proteome</keyword>
<evidence type="ECO:0000259" key="4">
    <source>
        <dbReference type="Pfam" id="PF01494"/>
    </source>
</evidence>
<keyword evidence="5" id="KW-0503">Monooxygenase</keyword>
<comment type="caution">
    <text evidence="5">The sequence shown here is derived from an EMBL/GenBank/DDBJ whole genome shotgun (WGS) entry which is preliminary data.</text>
</comment>
<accession>A0ABW6LJ14</accession>
<dbReference type="GO" id="GO:0004497">
    <property type="term" value="F:monooxygenase activity"/>
    <property type="evidence" value="ECO:0007669"/>
    <property type="project" value="UniProtKB-KW"/>
</dbReference>
<sequence>MVVVVGAGPTGLALACGLALAGVSVRIVDKAERPSTASRALGIQPRGSEVLDRLGALEGLPERSVRVAEFVTHVNGKCLMRLKVGAHAALVDRPVLVNSQAEVEAQLLRRLRAVGVEVEWGREFIDADQDAESVTVQLDDGAVRARWLVGCDGAHSRVRGSAGIGFPGAPVVDGFFLADVRASLPFPRDVVSAWLHRKGMLGVFPLPGDCVWRLVASAPADGEDIGSDRVSRALRLAVQEHAGIQPPERWTDLWTSTFRIQRRLATRYRSRRVLLAGDAAHVHSPFGGQGMNTGLGDAENLAWKLALVASGRAHSRLLDTYESERRPVAREVVASTSGVTRLAVADNMVVRAVRDRALVPLLRLPTAQRLLWEKSSQLRISYRNGPLGDRWSRLGIGVGLRAGDRVPDLTCLREDGSRTRLHGELGHRWAIVAPAAVAPTFAAIARRHLGADTAVAAVSETGGRRTVMLVRPDAHLGWAGTTPAALDHWLTHALGSGGGLR</sequence>
<evidence type="ECO:0000256" key="3">
    <source>
        <dbReference type="ARBA" id="ARBA00022827"/>
    </source>
</evidence>
<dbReference type="Gene3D" id="3.50.50.60">
    <property type="entry name" value="FAD/NAD(P)-binding domain"/>
    <property type="match status" value="1"/>
</dbReference>
<evidence type="ECO:0000313" key="5">
    <source>
        <dbReference type="EMBL" id="MFE9228422.1"/>
    </source>
</evidence>
<keyword evidence="5" id="KW-0560">Oxidoreductase</keyword>
<dbReference type="PANTHER" id="PTHR43004:SF19">
    <property type="entry name" value="BINDING MONOOXYGENASE, PUTATIVE (JCVI)-RELATED"/>
    <property type="match status" value="1"/>
</dbReference>